<dbReference type="EMBL" id="CAMXCT030002223">
    <property type="protein sequence ID" value="CAL4783873.1"/>
    <property type="molecule type" value="Genomic_DNA"/>
</dbReference>
<reference evidence="2" key="1">
    <citation type="submission" date="2022-10" db="EMBL/GenBank/DDBJ databases">
        <authorList>
            <person name="Chen Y."/>
            <person name="Dougan E. K."/>
            <person name="Chan C."/>
            <person name="Rhodes N."/>
            <person name="Thang M."/>
        </authorList>
    </citation>
    <scope>NUCLEOTIDE SEQUENCE</scope>
</reference>
<comment type="caution">
    <text evidence="2">The sequence shown here is derived from an EMBL/GenBank/DDBJ whole genome shotgun (WGS) entry which is preliminary data.</text>
</comment>
<organism evidence="2">
    <name type="scientific">Cladocopium goreaui</name>
    <dbReference type="NCBI Taxonomy" id="2562237"/>
    <lineage>
        <taxon>Eukaryota</taxon>
        <taxon>Sar</taxon>
        <taxon>Alveolata</taxon>
        <taxon>Dinophyceae</taxon>
        <taxon>Suessiales</taxon>
        <taxon>Symbiodiniaceae</taxon>
        <taxon>Cladocopium</taxon>
    </lineage>
</organism>
<name>A0A9P1G1Z9_9DINO</name>
<sequence>MRAEVMLEGWDEDEYMPSNEQEKALDLMGSTLMGHAASGCVVELIRHFSGSQVGFGWTLHTATFRGVFGDKFDDGNTPEDKDRYDLTLTQRTTAVITAIPDQVDFIAADGNLFAQRNLKNSSHSDYLTSTLVEKVDAAVTYWNVMPQHYNNHVTYQVVSSTAAEGWLKAQKGEDYDADCILLVSLCYGKQTVIQSERRLKGQKMTATEKGSPIVREDEYIINDQERPKHLIRQDLGLTLTDKDWHNPLLCTIRLRPLKNNRQRSGATAERRKSEARNYFQYIGQKEDTTQHRQRYTQGQLPPDNGM</sequence>
<evidence type="ECO:0000313" key="3">
    <source>
        <dbReference type="EMBL" id="CAL4783873.1"/>
    </source>
</evidence>
<dbReference type="AlphaFoldDB" id="A0A9P1G1Z9"/>
<keyword evidence="4" id="KW-1185">Reference proteome</keyword>
<reference evidence="3 4" key="2">
    <citation type="submission" date="2024-05" db="EMBL/GenBank/DDBJ databases">
        <authorList>
            <person name="Chen Y."/>
            <person name="Shah S."/>
            <person name="Dougan E. K."/>
            <person name="Thang M."/>
            <person name="Chan C."/>
        </authorList>
    </citation>
    <scope>NUCLEOTIDE SEQUENCE [LARGE SCALE GENOMIC DNA]</scope>
</reference>
<protein>
    <submittedName>
        <fullName evidence="2">Uncharacterized protein</fullName>
    </submittedName>
</protein>
<evidence type="ECO:0000256" key="1">
    <source>
        <dbReference type="SAM" id="MobiDB-lite"/>
    </source>
</evidence>
<dbReference type="EMBL" id="CAMXCT020002223">
    <property type="protein sequence ID" value="CAL1149936.1"/>
    <property type="molecule type" value="Genomic_DNA"/>
</dbReference>
<evidence type="ECO:0000313" key="2">
    <source>
        <dbReference type="EMBL" id="CAI3996561.1"/>
    </source>
</evidence>
<gene>
    <name evidence="2" type="ORF">C1SCF055_LOCUS23028</name>
</gene>
<dbReference type="EMBL" id="CAMXCT010002223">
    <property type="protein sequence ID" value="CAI3996561.1"/>
    <property type="molecule type" value="Genomic_DNA"/>
</dbReference>
<proteinExistence type="predicted"/>
<evidence type="ECO:0000313" key="4">
    <source>
        <dbReference type="Proteomes" id="UP001152797"/>
    </source>
</evidence>
<accession>A0A9P1G1Z9</accession>
<feature type="region of interest" description="Disordered" evidence="1">
    <location>
        <begin position="285"/>
        <end position="306"/>
    </location>
</feature>
<dbReference type="Proteomes" id="UP001152797">
    <property type="component" value="Unassembled WGS sequence"/>
</dbReference>